<reference evidence="1 2" key="1">
    <citation type="submission" date="2017-05" db="EMBL/GenBank/DDBJ databases">
        <title>Isolation of Rhodococcus sp. S2-17 biodegrading of BP-3.</title>
        <authorList>
            <person name="Lee Y."/>
            <person name="Kim K.H."/>
            <person name="Chun B.H."/>
            <person name="Jung H.S."/>
            <person name="Jeon C.O."/>
        </authorList>
    </citation>
    <scope>NUCLEOTIDE SEQUENCE [LARGE SCALE GENOMIC DNA]</scope>
    <source>
        <strain evidence="1 2">S2-17</strain>
    </source>
</reference>
<dbReference type="Proteomes" id="UP000245711">
    <property type="component" value="Chromosome"/>
</dbReference>
<accession>A0A2S2BSP1</accession>
<keyword evidence="2" id="KW-1185">Reference proteome</keyword>
<organism evidence="1 2">
    <name type="scientific">Rhodococcus oxybenzonivorans</name>
    <dbReference type="NCBI Taxonomy" id="1990687"/>
    <lineage>
        <taxon>Bacteria</taxon>
        <taxon>Bacillati</taxon>
        <taxon>Actinomycetota</taxon>
        <taxon>Actinomycetes</taxon>
        <taxon>Mycobacteriales</taxon>
        <taxon>Nocardiaceae</taxon>
        <taxon>Rhodococcus</taxon>
    </lineage>
</organism>
<proteinExistence type="predicted"/>
<evidence type="ECO:0000313" key="1">
    <source>
        <dbReference type="EMBL" id="AWK71647.1"/>
    </source>
</evidence>
<dbReference type="KEGG" id="roz:CBI38_08625"/>
<evidence type="ECO:0000313" key="2">
    <source>
        <dbReference type="Proteomes" id="UP000245711"/>
    </source>
</evidence>
<protein>
    <submittedName>
        <fullName evidence="1">Uncharacterized protein</fullName>
    </submittedName>
</protein>
<dbReference type="EMBL" id="CP021354">
    <property type="protein sequence ID" value="AWK71647.1"/>
    <property type="molecule type" value="Genomic_DNA"/>
</dbReference>
<gene>
    <name evidence="1" type="ORF">CBI38_08625</name>
</gene>
<dbReference type="AlphaFoldDB" id="A0A2S2BSP1"/>
<sequence>MTAERVKALYAASVLAEVLGDLSVAADFVAEGEALVAQVPGDKVTHARIAHADGLYAILQWRSSSRMPAFG</sequence>
<name>A0A2S2BSP1_9NOCA</name>